<reference evidence="2 4" key="1">
    <citation type="journal article" date="2020" name="Stud. Mycol.">
        <title>101 Dothideomycetes genomes: a test case for predicting lifestyles and emergence of pathogens.</title>
        <authorList>
            <person name="Haridas S."/>
            <person name="Albert R."/>
            <person name="Binder M."/>
            <person name="Bloem J."/>
            <person name="Labutti K."/>
            <person name="Salamov A."/>
            <person name="Andreopoulos B."/>
            <person name="Baker S."/>
            <person name="Barry K."/>
            <person name="Bills G."/>
            <person name="Bluhm B."/>
            <person name="Cannon C."/>
            <person name="Castanera R."/>
            <person name="Culley D."/>
            <person name="Daum C."/>
            <person name="Ezra D."/>
            <person name="Gonzalez J."/>
            <person name="Henrissat B."/>
            <person name="Kuo A."/>
            <person name="Liang C."/>
            <person name="Lipzen A."/>
            <person name="Lutzoni F."/>
            <person name="Magnuson J."/>
            <person name="Mondo S."/>
            <person name="Nolan M."/>
            <person name="Ohm R."/>
            <person name="Pangilinan J."/>
            <person name="Park H.-J."/>
            <person name="Ramirez L."/>
            <person name="Alfaro M."/>
            <person name="Sun H."/>
            <person name="Tritt A."/>
            <person name="Yoshinaga Y."/>
            <person name="Zwiers L.-H."/>
            <person name="Turgeon B."/>
            <person name="Goodwin S."/>
            <person name="Spatafora J."/>
            <person name="Crous P."/>
            <person name="Grigoriev I."/>
        </authorList>
    </citation>
    <scope>NUCLEOTIDE SEQUENCE</scope>
    <source>
        <strain evidence="2 4">CBS 304.34</strain>
    </source>
</reference>
<evidence type="ECO:0000313" key="4">
    <source>
        <dbReference type="RefSeq" id="XP_033582903.1"/>
    </source>
</evidence>
<proteinExistence type="predicted"/>
<dbReference type="Proteomes" id="UP000504636">
    <property type="component" value="Unplaced"/>
</dbReference>
<name>A0A6A6Z5C8_9PEZI</name>
<evidence type="ECO:0000256" key="1">
    <source>
        <dbReference type="SAM" id="MobiDB-lite"/>
    </source>
</evidence>
<feature type="compositionally biased region" description="Gly residues" evidence="1">
    <location>
        <begin position="119"/>
        <end position="128"/>
    </location>
</feature>
<feature type="region of interest" description="Disordered" evidence="1">
    <location>
        <begin position="115"/>
        <end position="171"/>
    </location>
</feature>
<reference evidence="4" key="2">
    <citation type="submission" date="2020-04" db="EMBL/GenBank/DDBJ databases">
        <authorList>
            <consortium name="NCBI Genome Project"/>
        </authorList>
    </citation>
    <scope>NUCLEOTIDE SEQUENCE</scope>
    <source>
        <strain evidence="4">CBS 304.34</strain>
    </source>
</reference>
<feature type="region of interest" description="Disordered" evidence="1">
    <location>
        <begin position="1"/>
        <end position="46"/>
    </location>
</feature>
<sequence>MPPTLSQRIPRVSDHKHPIPTPARAISGRALGKSRNTQRHERARRGGGLIGGGWCGKYRSEEGEGVSGLKGGSVTMCRVTRALRGAGRCRWEAACPGGNEEMVGCERLERGKRWRGGEGRVGNKGGDIGGRDSESRRRWNRGRTGGRWGGRSGKTSGVEGTQNRRKEEGEV</sequence>
<dbReference type="RefSeq" id="XP_033582903.1">
    <property type="nucleotide sequence ID" value="XM_033721715.1"/>
</dbReference>
<dbReference type="AlphaFoldDB" id="A0A6A6Z5C8"/>
<reference evidence="4" key="3">
    <citation type="submission" date="2025-04" db="UniProtKB">
        <authorList>
            <consortium name="RefSeq"/>
        </authorList>
    </citation>
    <scope>IDENTIFICATION</scope>
    <source>
        <strain evidence="4">CBS 304.34</strain>
    </source>
</reference>
<accession>A0A6A6Z5C8</accession>
<organism evidence="2">
    <name type="scientific">Mytilinidion resinicola</name>
    <dbReference type="NCBI Taxonomy" id="574789"/>
    <lineage>
        <taxon>Eukaryota</taxon>
        <taxon>Fungi</taxon>
        <taxon>Dikarya</taxon>
        <taxon>Ascomycota</taxon>
        <taxon>Pezizomycotina</taxon>
        <taxon>Dothideomycetes</taxon>
        <taxon>Pleosporomycetidae</taxon>
        <taxon>Mytilinidiales</taxon>
        <taxon>Mytilinidiaceae</taxon>
        <taxon>Mytilinidion</taxon>
    </lineage>
</organism>
<evidence type="ECO:0000313" key="3">
    <source>
        <dbReference type="Proteomes" id="UP000504636"/>
    </source>
</evidence>
<feature type="compositionally biased region" description="Gly residues" evidence="1">
    <location>
        <begin position="143"/>
        <end position="152"/>
    </location>
</feature>
<gene>
    <name evidence="2 4" type="ORF">BDZ99DRAFT_471243</name>
</gene>
<dbReference type="GeneID" id="54462608"/>
<feature type="compositionally biased region" description="Basic and acidic residues" evidence="1">
    <location>
        <begin position="162"/>
        <end position="171"/>
    </location>
</feature>
<evidence type="ECO:0000313" key="2">
    <source>
        <dbReference type="EMBL" id="KAF2815939.1"/>
    </source>
</evidence>
<dbReference type="EMBL" id="MU003693">
    <property type="protein sequence ID" value="KAF2815939.1"/>
    <property type="molecule type" value="Genomic_DNA"/>
</dbReference>
<protein>
    <submittedName>
        <fullName evidence="2 4">Uncharacterized protein</fullName>
    </submittedName>
</protein>
<keyword evidence="3" id="KW-1185">Reference proteome</keyword>